<dbReference type="PANTHER" id="PTHR21736">
    <property type="entry name" value="VERNALIZATION-INSENSITIVE PROTEIN 3"/>
    <property type="match status" value="1"/>
</dbReference>
<feature type="compositionally biased region" description="Basic and acidic residues" evidence="2">
    <location>
        <begin position="29"/>
        <end position="42"/>
    </location>
</feature>
<accession>A0A8J5SXC8</accession>
<dbReference type="GO" id="GO:0010468">
    <property type="term" value="P:regulation of gene expression"/>
    <property type="evidence" value="ECO:0007669"/>
    <property type="project" value="TreeGrafter"/>
</dbReference>
<dbReference type="AlphaFoldDB" id="A0A8J5SXC8"/>
<dbReference type="GO" id="GO:0010071">
    <property type="term" value="P:root meristem specification"/>
    <property type="evidence" value="ECO:0007669"/>
    <property type="project" value="TreeGrafter"/>
</dbReference>
<dbReference type="GO" id="GO:0010492">
    <property type="term" value="P:maintenance of shoot apical meristem identity"/>
    <property type="evidence" value="ECO:0007669"/>
    <property type="project" value="TreeGrafter"/>
</dbReference>
<evidence type="ECO:0000256" key="2">
    <source>
        <dbReference type="SAM" id="MobiDB-lite"/>
    </source>
</evidence>
<dbReference type="InterPro" id="IPR032535">
    <property type="entry name" value="Oberon_CC"/>
</dbReference>
<keyword evidence="1" id="KW-0175">Coiled coil</keyword>
<reference evidence="4" key="1">
    <citation type="journal article" date="2021" name="bioRxiv">
        <title>Whole Genome Assembly and Annotation of Northern Wild Rice, Zizania palustris L., Supports a Whole Genome Duplication in the Zizania Genus.</title>
        <authorList>
            <person name="Haas M."/>
            <person name="Kono T."/>
            <person name="Macchietto M."/>
            <person name="Millas R."/>
            <person name="McGilp L."/>
            <person name="Shao M."/>
            <person name="Duquette J."/>
            <person name="Hirsch C.N."/>
            <person name="Kimball J."/>
        </authorList>
    </citation>
    <scope>NUCLEOTIDE SEQUENCE</scope>
    <source>
        <tissue evidence="4">Fresh leaf tissue</tissue>
    </source>
</reference>
<evidence type="ECO:0000256" key="1">
    <source>
        <dbReference type="SAM" id="Coils"/>
    </source>
</evidence>
<evidence type="ECO:0000259" key="3">
    <source>
        <dbReference type="Pfam" id="PF16312"/>
    </source>
</evidence>
<dbReference type="EMBL" id="JAAALK010000283">
    <property type="protein sequence ID" value="KAG8074069.1"/>
    <property type="molecule type" value="Genomic_DNA"/>
</dbReference>
<feature type="region of interest" description="Disordered" evidence="2">
    <location>
        <begin position="1"/>
        <end position="263"/>
    </location>
</feature>
<feature type="region of interest" description="Disordered" evidence="2">
    <location>
        <begin position="874"/>
        <end position="912"/>
    </location>
</feature>
<proteinExistence type="predicted"/>
<dbReference type="InterPro" id="IPR004082">
    <property type="entry name" value="OBERON"/>
</dbReference>
<feature type="compositionally biased region" description="Basic and acidic residues" evidence="2">
    <location>
        <begin position="142"/>
        <end position="153"/>
    </location>
</feature>
<feature type="domain" description="Oberon coiled-coil region" evidence="3">
    <location>
        <begin position="1066"/>
        <end position="1163"/>
    </location>
</feature>
<gene>
    <name evidence="4" type="ORF">GUJ93_ZPchr0006g46387</name>
</gene>
<evidence type="ECO:0000313" key="4">
    <source>
        <dbReference type="EMBL" id="KAG8074069.1"/>
    </source>
</evidence>
<reference evidence="4" key="2">
    <citation type="submission" date="2021-02" db="EMBL/GenBank/DDBJ databases">
        <authorList>
            <person name="Kimball J.A."/>
            <person name="Haas M.W."/>
            <person name="Macchietto M."/>
            <person name="Kono T."/>
            <person name="Duquette J."/>
            <person name="Shao M."/>
        </authorList>
    </citation>
    <scope>NUCLEOTIDE SEQUENCE</scope>
    <source>
        <tissue evidence="4">Fresh leaf tissue</tissue>
    </source>
</reference>
<evidence type="ECO:0000313" key="5">
    <source>
        <dbReference type="Proteomes" id="UP000729402"/>
    </source>
</evidence>
<dbReference type="Proteomes" id="UP000729402">
    <property type="component" value="Unassembled WGS sequence"/>
</dbReference>
<dbReference type="PANTHER" id="PTHR21736:SF20">
    <property type="entry name" value="PROTEIN OBERON 4"/>
    <property type="match status" value="1"/>
</dbReference>
<organism evidence="4 5">
    <name type="scientific">Zizania palustris</name>
    <name type="common">Northern wild rice</name>
    <dbReference type="NCBI Taxonomy" id="103762"/>
    <lineage>
        <taxon>Eukaryota</taxon>
        <taxon>Viridiplantae</taxon>
        <taxon>Streptophyta</taxon>
        <taxon>Embryophyta</taxon>
        <taxon>Tracheophyta</taxon>
        <taxon>Spermatophyta</taxon>
        <taxon>Magnoliopsida</taxon>
        <taxon>Liliopsida</taxon>
        <taxon>Poales</taxon>
        <taxon>Poaceae</taxon>
        <taxon>BOP clade</taxon>
        <taxon>Oryzoideae</taxon>
        <taxon>Oryzeae</taxon>
        <taxon>Zizaniinae</taxon>
        <taxon>Zizania</taxon>
    </lineage>
</organism>
<dbReference type="GO" id="GO:0010078">
    <property type="term" value="P:maintenance of root meristem identity"/>
    <property type="evidence" value="ECO:0007669"/>
    <property type="project" value="TreeGrafter"/>
</dbReference>
<sequence>MKRQSSYGDELNDDRRRLYDRGPPPLRRRPGDYDGDGFDRRKGFGSGFYDHRNRESPSSRGYGGDRAMHRSESFSGFRREFPKGFRSEHDRSRRDEGGSSAWRRQGGGWRDSEGLDGYRSVPRRTGASPPTPPLRSPSVSSRRLEGSKAEKSRRQSFGICEMEEGEVALDPEPKARPAAVEHRKQVESGHAKEKGPERSEVKKVESGVRVNLGTRRKGVAGASAADNGGKEEGKNKDGVTAEAGKVTNNTRHEKPASDDTVTVGRGHDEAANVVNQVGKCTSSSMKQDALQEEMMIRDEASNAVDVIVQSTSSSIQQEAIRDETANAAHGQRTLSSVQKEVIQAKAAIQDETANDIDEAGHNTSSSIQKEAIQENATIPDETVNDVDEVGQASSSTIDQGLQEEAVILDEVADAADVIGTVSLSGMHQEVLQEKVSDQASNDSDWVKIGTSLQATTQEEMTLLDGTANAVEPENINSGMLKEMIEGELVLNRIVDTIDVVGESNSPTTLDEAMHGKVIVEEGCSNDLDITGNYKQSTIMEELVTEKVMTSPCQGAPKMGINEKDAMSSKKRCEPIESGASQHVEEALLRDHCENRIALNQTEVSEQEAAAEHETVEKEVKCFGLEAKAAGANASYQPTKECNEDSKEEGKTLNLIMAKPSAEDKGKGIAFDVHSKEETIGVRNSVGRSFDLALQPDIDETVMLKSTGITSVKLEDDTLTIGKLDLSLSLSVALQNPEVKCSVPGPESLGHATCSWTLPSSSFHTNSEGFTASISLTNPRTFVHNPSCSLTQQSLDNYEHSVGSKPLFQGVDKVHDNTRWPAQLSNESTKKRKATRILQNSLKYGHLSDKTFGDVNVQSNEISSEIQRHAGISSVLSPMQSRDSHDSGFENRHKRHLTRERSSSSLTRGEQQDGQQLVLNGAGVIERIVSKIVSEPLHHTGRMLEEMTSNSVTYLREAISEAIVDTDKRGHVVALQEALTKRAYYPEVVKYVMAFFSDDDSNVGSGTSVPLKGIPCSVAEGTDGIPSSSRKATWQPSVTLEGVPFLEKQGVLSTTPSTLRKFGGAEFQSVDSKSSVDELDGLIRLKQAESNMYQQRANDALKEAENLKHITMVKYARIEEHYAAQIAELHINELQEQRRLKMEELQVIERTHHQFVSMKTRMEDIRISSTCLTQPPHDDSSCGHGVAYYTGSFYKKKKVQDCKSSTSSITTRETSMDILS</sequence>
<dbReference type="Pfam" id="PF16312">
    <property type="entry name" value="Oberon_cc"/>
    <property type="match status" value="1"/>
</dbReference>
<keyword evidence="5" id="KW-1185">Reference proteome</keyword>
<dbReference type="OrthoDB" id="784473at2759"/>
<feature type="compositionally biased region" description="Basic and acidic residues" evidence="2">
    <location>
        <begin position="228"/>
        <end position="239"/>
    </location>
</feature>
<feature type="compositionally biased region" description="Basic and acidic residues" evidence="2">
    <location>
        <begin position="881"/>
        <end position="890"/>
    </location>
</feature>
<feature type="compositionally biased region" description="Basic and acidic residues" evidence="2">
    <location>
        <begin position="171"/>
        <end position="206"/>
    </location>
</feature>
<name>A0A8J5SXC8_ZIZPA</name>
<comment type="caution">
    <text evidence="4">The sequence shown here is derived from an EMBL/GenBank/DDBJ whole genome shotgun (WGS) entry which is preliminary data.</text>
</comment>
<dbReference type="GO" id="GO:0005634">
    <property type="term" value="C:nucleus"/>
    <property type="evidence" value="ECO:0007669"/>
    <property type="project" value="TreeGrafter"/>
</dbReference>
<feature type="compositionally biased region" description="Basic and acidic residues" evidence="2">
    <location>
        <begin position="66"/>
        <end position="97"/>
    </location>
</feature>
<protein>
    <recommendedName>
        <fullName evidence="3">Oberon coiled-coil region domain-containing protein</fullName>
    </recommendedName>
</protein>
<feature type="coiled-coil region" evidence="1">
    <location>
        <begin position="1123"/>
        <end position="1150"/>
    </location>
</feature>